<dbReference type="RefSeq" id="WP_062677357.1">
    <property type="nucleotide sequence ID" value="NZ_LQYW01000013.1"/>
</dbReference>
<dbReference type="PATRIC" id="fig|153151.4.peg.434"/>
<dbReference type="GO" id="GO:0043571">
    <property type="term" value="P:maintenance of CRISPR repeat elements"/>
    <property type="evidence" value="ECO:0007669"/>
    <property type="project" value="InterPro"/>
</dbReference>
<dbReference type="Gene3D" id="3.30.70.2660">
    <property type="match status" value="1"/>
</dbReference>
<dbReference type="Pfam" id="PF09704">
    <property type="entry name" value="Cas_Cas5d"/>
    <property type="match status" value="1"/>
</dbReference>
<dbReference type="AlphaFoldDB" id="A0A150N767"/>
<evidence type="ECO:0000256" key="1">
    <source>
        <dbReference type="ARBA" id="ARBA00023118"/>
    </source>
</evidence>
<dbReference type="NCBIfam" id="TIGR02592">
    <property type="entry name" value="cas_Cas5h"/>
    <property type="match status" value="1"/>
</dbReference>
<gene>
    <name evidence="2" type="ORF">B4110_0331</name>
</gene>
<proteinExistence type="predicted"/>
<dbReference type="NCBIfam" id="TIGR02593">
    <property type="entry name" value="CRISPR_cas5"/>
    <property type="match status" value="1"/>
</dbReference>
<evidence type="ECO:0000313" key="3">
    <source>
        <dbReference type="Proteomes" id="UP000075324"/>
    </source>
</evidence>
<dbReference type="GO" id="GO:0051607">
    <property type="term" value="P:defense response to virus"/>
    <property type="evidence" value="ECO:0007669"/>
    <property type="project" value="UniProtKB-KW"/>
</dbReference>
<dbReference type="Proteomes" id="UP000075324">
    <property type="component" value="Unassembled WGS sequence"/>
</dbReference>
<reference evidence="2 3" key="1">
    <citation type="submission" date="2016-01" db="EMBL/GenBank/DDBJ databases">
        <title>Draft Genome Sequences of Seven Thermophilic Sporeformers Isolated from Foods.</title>
        <authorList>
            <person name="Berendsen E.M."/>
            <person name="Wells-Bennik M.H."/>
            <person name="Krawcyk A.O."/>
            <person name="De Jong A."/>
            <person name="Holsappel S."/>
            <person name="Eijlander R.T."/>
            <person name="Kuipers O.P."/>
        </authorList>
    </citation>
    <scope>NUCLEOTIDE SEQUENCE [LARGE SCALE GENOMIC DNA]</scope>
    <source>
        <strain evidence="2 3">B4110</strain>
    </source>
</reference>
<organism evidence="2 3">
    <name type="scientific">Parageobacillus toebii</name>
    <dbReference type="NCBI Taxonomy" id="153151"/>
    <lineage>
        <taxon>Bacteria</taxon>
        <taxon>Bacillati</taxon>
        <taxon>Bacillota</taxon>
        <taxon>Bacilli</taxon>
        <taxon>Bacillales</taxon>
        <taxon>Anoxybacillaceae</taxon>
        <taxon>Parageobacillus</taxon>
    </lineage>
</organism>
<protein>
    <recommendedName>
        <fullName evidence="4">CRISPR-associated protein Cas5</fullName>
    </recommendedName>
</protein>
<dbReference type="InterPro" id="IPR021124">
    <property type="entry name" value="CRISPR-assoc_prot_Cas5"/>
</dbReference>
<evidence type="ECO:0008006" key="4">
    <source>
        <dbReference type="Google" id="ProtNLM"/>
    </source>
</evidence>
<dbReference type="InterPro" id="IPR013422">
    <property type="entry name" value="CRISPR-assoc_prot_Cas5_N"/>
</dbReference>
<sequence>MKMLIFDLIGKMGHFRKIDTNSSSLSYAFPPRTTIVGMIAGILGMERDSYYEVFSPDQCQIAISVRTPIRKVMQTVNYMFVKSKAHLNNSGGHTQIPLEFVLSGGEEANLRYRIYFSHSDRSVYESVKERIQSGRYVYPPYLGLSELLGQLQWVAEAEGMLKESNDLVSIHSVVRIPDLRERSIQFSRDTRFLKEFMTRQFTNERMIQETDYYLFEQSRQLIAGPAVPYVTVAYGEAKENILWM</sequence>
<dbReference type="InterPro" id="IPR013421">
    <property type="entry name" value="CRISPR-assoc_prot_Cas5_HALMA"/>
</dbReference>
<comment type="caution">
    <text evidence="2">The sequence shown here is derived from an EMBL/GenBank/DDBJ whole genome shotgun (WGS) entry which is preliminary data.</text>
</comment>
<evidence type="ECO:0000313" key="2">
    <source>
        <dbReference type="EMBL" id="KYD32442.1"/>
    </source>
</evidence>
<name>A0A150N767_9BACL</name>
<dbReference type="EMBL" id="LQYW01000013">
    <property type="protein sequence ID" value="KYD32442.1"/>
    <property type="molecule type" value="Genomic_DNA"/>
</dbReference>
<accession>A0A150N767</accession>
<keyword evidence="1" id="KW-0051">Antiviral defense</keyword>